<dbReference type="InterPro" id="IPR018300">
    <property type="entry name" value="Aminotrans_IV_CS"/>
</dbReference>
<dbReference type="Pfam" id="PF01063">
    <property type="entry name" value="Aminotran_4"/>
    <property type="match status" value="1"/>
</dbReference>
<dbReference type="STRING" id="579138.Zymop_0854"/>
<dbReference type="InterPro" id="IPR043132">
    <property type="entry name" value="BCAT-like_C"/>
</dbReference>
<keyword evidence="7" id="KW-0808">Transferase</keyword>
<dbReference type="SUPFAM" id="SSF56752">
    <property type="entry name" value="D-aminoacid aminotransferase-like PLP-dependent enzymes"/>
    <property type="match status" value="1"/>
</dbReference>
<dbReference type="InterPro" id="IPR043131">
    <property type="entry name" value="BCAT-like_N"/>
</dbReference>
<dbReference type="PROSITE" id="PS00770">
    <property type="entry name" value="AA_TRANSFER_CLASS_4"/>
    <property type="match status" value="1"/>
</dbReference>
<dbReference type="InterPro" id="IPR001544">
    <property type="entry name" value="Aminotrans_IV"/>
</dbReference>
<dbReference type="HOGENOM" id="CLU_020844_6_1_5"/>
<evidence type="ECO:0000313" key="8">
    <source>
        <dbReference type="Proteomes" id="UP000000491"/>
    </source>
</evidence>
<proteinExistence type="inferred from homology"/>
<evidence type="ECO:0000256" key="3">
    <source>
        <dbReference type="ARBA" id="ARBA00014472"/>
    </source>
</evidence>
<dbReference type="PATRIC" id="fig|579138.3.peg.898"/>
<name>F8ESH9_ZYMMT</name>
<dbReference type="Proteomes" id="UP000000491">
    <property type="component" value="Chromosome"/>
</dbReference>
<keyword evidence="4 6" id="KW-0663">Pyridoxal phosphate</keyword>
<comment type="similarity">
    <text evidence="2 5">Belongs to the class-IV pyridoxal-phosphate-dependent aminotransferase family.</text>
</comment>
<dbReference type="GO" id="GO:0008483">
    <property type="term" value="F:transaminase activity"/>
    <property type="evidence" value="ECO:0007669"/>
    <property type="project" value="UniProtKB-KW"/>
</dbReference>
<evidence type="ECO:0000313" key="7">
    <source>
        <dbReference type="EMBL" id="AEI37754.1"/>
    </source>
</evidence>
<gene>
    <name evidence="7" type="ordered locus">Zymop_0854</name>
</gene>
<comment type="cofactor">
    <cofactor evidence="1 6">
        <name>pyridoxal 5'-phosphate</name>
        <dbReference type="ChEBI" id="CHEBI:597326"/>
    </cofactor>
</comment>
<dbReference type="KEGG" id="zmp:Zymop_0854"/>
<dbReference type="eggNOG" id="COG0115">
    <property type="taxonomic scope" value="Bacteria"/>
</dbReference>
<dbReference type="EMBL" id="CP002865">
    <property type="protein sequence ID" value="AEI37754.1"/>
    <property type="molecule type" value="Genomic_DNA"/>
</dbReference>
<organism evidence="7 8">
    <name type="scientific">Zymomonas mobilis subsp. pomaceae (strain ATCC 29192 / DSM 22645 / JCM 10191 / CCUG 17912 / NBRC 13757 / NCIMB 11200 / NRRL B-4491 / Barker I)</name>
    <dbReference type="NCBI Taxonomy" id="579138"/>
    <lineage>
        <taxon>Bacteria</taxon>
        <taxon>Pseudomonadati</taxon>
        <taxon>Pseudomonadota</taxon>
        <taxon>Alphaproteobacteria</taxon>
        <taxon>Sphingomonadales</taxon>
        <taxon>Zymomonadaceae</taxon>
        <taxon>Zymomonas</taxon>
    </lineage>
</organism>
<reference evidence="7 8" key="1">
    <citation type="journal article" date="2011" name="J. Bacteriol.">
        <title>Genome sequence of the ethanol-producing Zymomonas mobilis subsp. pomaceae lectotype strain ATCC 29192.</title>
        <authorList>
            <person name="Kouvelis V.N."/>
            <person name="Davenport K.W."/>
            <person name="Brettin T.S."/>
            <person name="Bruce D."/>
            <person name="Detter C."/>
            <person name="Han C.S."/>
            <person name="Nolan M."/>
            <person name="Tapia R."/>
            <person name="Damoulaki A."/>
            <person name="Kyrpides N.C."/>
            <person name="Typas M.A."/>
            <person name="Pappas K.M."/>
        </authorList>
    </citation>
    <scope>NUCLEOTIDE SEQUENCE [LARGE SCALE GENOMIC DNA]</scope>
    <source>
        <strain evidence="8">ATCC 29192 / DSM 22645 / JCM 10191 / CCUG 17912 / NBRC 13757 / NCIMB 11200 / NRRL B-4491 / Barker I</strain>
    </source>
</reference>
<sequence>MVENRSKITENAPSVEEFSPSLIDWQKYSALTEVMRFEPLAGISALDQHLTRLENSAERLGFIYNRHDVRNRLHMACFPLTSPQFIQLAINYTGQIVIEIMPQQTGPTKTIGCYSIKRALSSDDKRLYHALTPRPFYSEKAFENLNENKADDTVWLAVDSKNYPTETAFGNIFVTHKNELLTPPLSLGLVPGLLRQALLDSHQAKEAKITIKDLQSGFLIGHDLFGLVKAKLLR</sequence>
<evidence type="ECO:0000256" key="2">
    <source>
        <dbReference type="ARBA" id="ARBA00009320"/>
    </source>
</evidence>
<dbReference type="Gene3D" id="3.30.470.10">
    <property type="match status" value="1"/>
</dbReference>
<evidence type="ECO:0000256" key="6">
    <source>
        <dbReference type="RuleBase" id="RU004516"/>
    </source>
</evidence>
<evidence type="ECO:0000256" key="1">
    <source>
        <dbReference type="ARBA" id="ARBA00001933"/>
    </source>
</evidence>
<dbReference type="AlphaFoldDB" id="F8ESH9"/>
<keyword evidence="7" id="KW-0032">Aminotransferase</keyword>
<protein>
    <recommendedName>
        <fullName evidence="3">Probable branched-chain-amino-acid aminotransferase</fullName>
    </recommendedName>
</protein>
<accession>F8ESH9</accession>
<dbReference type="Gene3D" id="3.20.10.10">
    <property type="entry name" value="D-amino Acid Aminotransferase, subunit A, domain 2"/>
    <property type="match status" value="1"/>
</dbReference>
<evidence type="ECO:0000256" key="5">
    <source>
        <dbReference type="RuleBase" id="RU004106"/>
    </source>
</evidence>
<dbReference type="InterPro" id="IPR036038">
    <property type="entry name" value="Aminotransferase-like"/>
</dbReference>
<evidence type="ECO:0000256" key="4">
    <source>
        <dbReference type="ARBA" id="ARBA00022898"/>
    </source>
</evidence>